<keyword evidence="2" id="KW-1185">Reference proteome</keyword>
<reference evidence="1" key="1">
    <citation type="submission" date="2022-01" db="EMBL/GenBank/DDBJ databases">
        <authorList>
            <person name="King R."/>
        </authorList>
    </citation>
    <scope>NUCLEOTIDE SEQUENCE</scope>
</reference>
<evidence type="ECO:0000313" key="2">
    <source>
        <dbReference type="Proteomes" id="UP001152798"/>
    </source>
</evidence>
<sequence>MAELVMDQHYALEIQTEMMELLRLASFDTAMRGRTRSDVRERMEDLSDEDDKEHRVWTPLITISGSKSQERHCNRVQNQINTHGHS</sequence>
<organism evidence="1 2">
    <name type="scientific">Nezara viridula</name>
    <name type="common">Southern green stink bug</name>
    <name type="synonym">Cimex viridulus</name>
    <dbReference type="NCBI Taxonomy" id="85310"/>
    <lineage>
        <taxon>Eukaryota</taxon>
        <taxon>Metazoa</taxon>
        <taxon>Ecdysozoa</taxon>
        <taxon>Arthropoda</taxon>
        <taxon>Hexapoda</taxon>
        <taxon>Insecta</taxon>
        <taxon>Pterygota</taxon>
        <taxon>Neoptera</taxon>
        <taxon>Paraneoptera</taxon>
        <taxon>Hemiptera</taxon>
        <taxon>Heteroptera</taxon>
        <taxon>Panheteroptera</taxon>
        <taxon>Pentatomomorpha</taxon>
        <taxon>Pentatomoidea</taxon>
        <taxon>Pentatomidae</taxon>
        <taxon>Pentatominae</taxon>
        <taxon>Nezara</taxon>
    </lineage>
</organism>
<gene>
    <name evidence="1" type="ORF">NEZAVI_LOCUS15438</name>
</gene>
<dbReference type="Proteomes" id="UP001152798">
    <property type="component" value="Chromosome 7"/>
</dbReference>
<name>A0A9P0HRP2_NEZVI</name>
<proteinExistence type="predicted"/>
<accession>A0A9P0HRP2</accession>
<evidence type="ECO:0000313" key="1">
    <source>
        <dbReference type="EMBL" id="CAH1407804.1"/>
    </source>
</evidence>
<dbReference type="EMBL" id="OV725083">
    <property type="protein sequence ID" value="CAH1407804.1"/>
    <property type="molecule type" value="Genomic_DNA"/>
</dbReference>
<dbReference type="AlphaFoldDB" id="A0A9P0HRP2"/>
<protein>
    <submittedName>
        <fullName evidence="1">Uncharacterized protein</fullName>
    </submittedName>
</protein>